<keyword evidence="6" id="KW-1185">Reference proteome</keyword>
<comment type="induction">
    <text evidence="4">Expressed only in the forespore compartment of sporulating cells.</text>
</comment>
<comment type="caution">
    <text evidence="5">The sequence shown here is derived from an EMBL/GenBank/DDBJ whole genome shotgun (WGS) entry which is preliminary data.</text>
</comment>
<sequence>MNRNRAIEISKSPNLKHVTYQGKRVYIQHVHKTSDMAKVYLLDDPTKEFEVQLDQLEER</sequence>
<evidence type="ECO:0000256" key="2">
    <source>
        <dbReference type="ARBA" id="ARBA00006573"/>
    </source>
</evidence>
<dbReference type="Pfam" id="PF08141">
    <property type="entry name" value="SspH"/>
    <property type="match status" value="1"/>
</dbReference>
<accession>A0A511V0Q1</accession>
<dbReference type="HAMAP" id="MF_00667">
    <property type="entry name" value="SspH"/>
    <property type="match status" value="1"/>
</dbReference>
<keyword evidence="3 4" id="KW-0749">Sporulation</keyword>
<evidence type="ECO:0000256" key="3">
    <source>
        <dbReference type="ARBA" id="ARBA00022969"/>
    </source>
</evidence>
<dbReference type="GO" id="GO:0042601">
    <property type="term" value="C:endospore-forming forespore"/>
    <property type="evidence" value="ECO:0007669"/>
    <property type="project" value="InterPro"/>
</dbReference>
<dbReference type="OrthoDB" id="1683648at2"/>
<dbReference type="Proteomes" id="UP000321491">
    <property type="component" value="Unassembled WGS sequence"/>
</dbReference>
<dbReference type="NCBIfam" id="TIGR02861">
    <property type="entry name" value="SASP_H"/>
    <property type="match status" value="1"/>
</dbReference>
<evidence type="ECO:0000256" key="4">
    <source>
        <dbReference type="HAMAP-Rule" id="MF_00667"/>
    </source>
</evidence>
<evidence type="ECO:0000256" key="1">
    <source>
        <dbReference type="ARBA" id="ARBA00004288"/>
    </source>
</evidence>
<dbReference type="InterPro" id="IPR012610">
    <property type="entry name" value="SASP_SspH"/>
</dbReference>
<dbReference type="GO" id="GO:0030435">
    <property type="term" value="P:sporulation resulting in formation of a cellular spore"/>
    <property type="evidence" value="ECO:0007669"/>
    <property type="project" value="UniProtKB-KW"/>
</dbReference>
<evidence type="ECO:0000313" key="5">
    <source>
        <dbReference type="EMBL" id="GEN30912.1"/>
    </source>
</evidence>
<proteinExistence type="evidence at transcript level"/>
<dbReference type="AlphaFoldDB" id="A0A511V0Q1"/>
<organism evidence="5 6">
    <name type="scientific">Cerasibacillus quisquiliarum</name>
    <dbReference type="NCBI Taxonomy" id="227865"/>
    <lineage>
        <taxon>Bacteria</taxon>
        <taxon>Bacillati</taxon>
        <taxon>Bacillota</taxon>
        <taxon>Bacilli</taxon>
        <taxon>Bacillales</taxon>
        <taxon>Bacillaceae</taxon>
        <taxon>Cerasibacillus</taxon>
    </lineage>
</organism>
<evidence type="ECO:0000313" key="6">
    <source>
        <dbReference type="Proteomes" id="UP000321491"/>
    </source>
</evidence>
<name>A0A511V0Q1_9BACI</name>
<protein>
    <recommendedName>
        <fullName evidence="4">Small, acid-soluble spore protein H</fullName>
        <shortName evidence="4">SASP H</shortName>
    </recommendedName>
</protein>
<dbReference type="RefSeq" id="WP_146936640.1">
    <property type="nucleotide sequence ID" value="NZ_BJXW01000011.1"/>
</dbReference>
<gene>
    <name evidence="4 5" type="primary">sspH</name>
    <name evidence="5" type="ORF">CQU01_11500</name>
</gene>
<comment type="similarity">
    <text evidence="2 4">Belongs to the SspH family.</text>
</comment>
<dbReference type="GO" id="GO:0030436">
    <property type="term" value="P:asexual sporulation"/>
    <property type="evidence" value="ECO:0007669"/>
    <property type="project" value="UniProtKB-UniRule"/>
</dbReference>
<comment type="subcellular location">
    <subcellularLocation>
        <location evidence="1 4">Spore core</location>
    </subcellularLocation>
</comment>
<dbReference type="EMBL" id="BJXW01000011">
    <property type="protein sequence ID" value="GEN30912.1"/>
    <property type="molecule type" value="Genomic_DNA"/>
</dbReference>
<reference evidence="5 6" key="1">
    <citation type="submission" date="2019-07" db="EMBL/GenBank/DDBJ databases">
        <title>Whole genome shotgun sequence of Cerasibacillus quisquiliarum NBRC 102429.</title>
        <authorList>
            <person name="Hosoyama A."/>
            <person name="Uohara A."/>
            <person name="Ohji S."/>
            <person name="Ichikawa N."/>
        </authorList>
    </citation>
    <scope>NUCLEOTIDE SEQUENCE [LARGE SCALE GENOMIC DNA]</scope>
    <source>
        <strain evidence="5 6">NBRC 102429</strain>
    </source>
</reference>